<evidence type="ECO:0000313" key="1">
    <source>
        <dbReference type="EMBL" id="MBX70058.1"/>
    </source>
</evidence>
<dbReference type="EMBL" id="GGEC01089574">
    <property type="protein sequence ID" value="MBX70058.1"/>
    <property type="molecule type" value="Transcribed_RNA"/>
</dbReference>
<name>A0A2P2QT04_RHIMU</name>
<organism evidence="1">
    <name type="scientific">Rhizophora mucronata</name>
    <name type="common">Asiatic mangrove</name>
    <dbReference type="NCBI Taxonomy" id="61149"/>
    <lineage>
        <taxon>Eukaryota</taxon>
        <taxon>Viridiplantae</taxon>
        <taxon>Streptophyta</taxon>
        <taxon>Embryophyta</taxon>
        <taxon>Tracheophyta</taxon>
        <taxon>Spermatophyta</taxon>
        <taxon>Magnoliopsida</taxon>
        <taxon>eudicotyledons</taxon>
        <taxon>Gunneridae</taxon>
        <taxon>Pentapetalae</taxon>
        <taxon>rosids</taxon>
        <taxon>fabids</taxon>
        <taxon>Malpighiales</taxon>
        <taxon>Rhizophoraceae</taxon>
        <taxon>Rhizophora</taxon>
    </lineage>
</organism>
<protein>
    <submittedName>
        <fullName evidence="1">Uncharacterized protein</fullName>
    </submittedName>
</protein>
<sequence>MFEFNFLKLHLPTNALSKKPMSQILRNW</sequence>
<dbReference type="AlphaFoldDB" id="A0A2P2QT04"/>
<accession>A0A2P2QT04</accession>
<reference evidence="1" key="1">
    <citation type="submission" date="2018-02" db="EMBL/GenBank/DDBJ databases">
        <title>Rhizophora mucronata_Transcriptome.</title>
        <authorList>
            <person name="Meera S.P."/>
            <person name="Sreeshan A."/>
            <person name="Augustine A."/>
        </authorList>
    </citation>
    <scope>NUCLEOTIDE SEQUENCE</scope>
    <source>
        <tissue evidence="1">Leaf</tissue>
    </source>
</reference>
<proteinExistence type="predicted"/>